<protein>
    <submittedName>
        <fullName evidence="9">Vitamin B12 ABC transporter, permease component BtuC</fullName>
    </submittedName>
</protein>
<evidence type="ECO:0000256" key="5">
    <source>
        <dbReference type="ARBA" id="ARBA00022692"/>
    </source>
</evidence>
<comment type="subcellular location">
    <subcellularLocation>
        <location evidence="1">Cell membrane</location>
        <topology evidence="1">Multi-pass membrane protein</topology>
    </subcellularLocation>
</comment>
<dbReference type="Gene3D" id="1.10.3470.10">
    <property type="entry name" value="ABC transporter involved in vitamin B12 uptake, BtuC"/>
    <property type="match status" value="1"/>
</dbReference>
<dbReference type="CDD" id="cd06550">
    <property type="entry name" value="TM_ABC_iron-siderophores_like"/>
    <property type="match status" value="1"/>
</dbReference>
<feature type="transmembrane region" description="Helical" evidence="8">
    <location>
        <begin position="245"/>
        <end position="270"/>
    </location>
</feature>
<dbReference type="PANTHER" id="PTHR30472:SF25">
    <property type="entry name" value="ABC TRANSPORTER PERMEASE PROTEIN MJ0876-RELATED"/>
    <property type="match status" value="1"/>
</dbReference>
<evidence type="ECO:0000256" key="3">
    <source>
        <dbReference type="ARBA" id="ARBA00022448"/>
    </source>
</evidence>
<name>A0A017TFS0_9BACT</name>
<evidence type="ECO:0000256" key="7">
    <source>
        <dbReference type="ARBA" id="ARBA00023136"/>
    </source>
</evidence>
<reference evidence="9 10" key="1">
    <citation type="submission" date="2013-05" db="EMBL/GenBank/DDBJ databases">
        <title>Genome assembly of Chondromyces apiculatus DSM 436.</title>
        <authorList>
            <person name="Sharma G."/>
            <person name="Khatri I."/>
            <person name="Kaur C."/>
            <person name="Mayilraj S."/>
            <person name="Subramanian S."/>
        </authorList>
    </citation>
    <scope>NUCLEOTIDE SEQUENCE [LARGE SCALE GENOMIC DNA]</scope>
    <source>
        <strain evidence="9 10">DSM 436</strain>
    </source>
</reference>
<dbReference type="eggNOG" id="COG0609">
    <property type="taxonomic scope" value="Bacteria"/>
</dbReference>
<dbReference type="GO" id="GO:0022857">
    <property type="term" value="F:transmembrane transporter activity"/>
    <property type="evidence" value="ECO:0007669"/>
    <property type="project" value="InterPro"/>
</dbReference>
<feature type="transmembrane region" description="Helical" evidence="8">
    <location>
        <begin position="91"/>
        <end position="112"/>
    </location>
</feature>
<keyword evidence="7 8" id="KW-0472">Membrane</keyword>
<comment type="similarity">
    <text evidence="2">Belongs to the binding-protein-dependent transport system permease family. FecCD subfamily.</text>
</comment>
<dbReference type="GO" id="GO:0005886">
    <property type="term" value="C:plasma membrane"/>
    <property type="evidence" value="ECO:0007669"/>
    <property type="project" value="UniProtKB-SubCell"/>
</dbReference>
<sequence length="338" mass="34623">MTFPPPAPLRRSPALWLAVATLLLALTLVAAILLGTEPVSLARAVAGPGLDRNILLHVRPPRVALAALAGAGLAIVGTAFQALLRNPLAEPYVLGVSGGAALGATIPIALGIGATTLLGAALLPATALAGGIAATLLVYAIARDTPGQATGTSILLAGIMVNAIASALITFLKTLVPPSRAQQLLRWLVGFIDLPSPAALAFVALYIVVGSAVLLRDAGRLNLLALGDEAAESLGLDVRTLTRRVFFACSCIVGAIVSVTGLIGFVGLLVPHTLRRLLGPDHRQLLPLSLLTGATLLTACDLLARVLFRWLGTELPVGAVTALLGGPLFLMLLRRSAL</sequence>
<dbReference type="STRING" id="1192034.CAP_5888"/>
<evidence type="ECO:0000313" key="9">
    <source>
        <dbReference type="EMBL" id="EYF08128.1"/>
    </source>
</evidence>
<dbReference type="EMBL" id="ASRX01000005">
    <property type="protein sequence ID" value="EYF08128.1"/>
    <property type="molecule type" value="Genomic_DNA"/>
</dbReference>
<feature type="transmembrane region" description="Helical" evidence="8">
    <location>
        <begin position="196"/>
        <end position="215"/>
    </location>
</feature>
<evidence type="ECO:0000256" key="6">
    <source>
        <dbReference type="ARBA" id="ARBA00022989"/>
    </source>
</evidence>
<dbReference type="PANTHER" id="PTHR30472">
    <property type="entry name" value="FERRIC ENTEROBACTIN TRANSPORT SYSTEM PERMEASE PROTEIN"/>
    <property type="match status" value="1"/>
</dbReference>
<feature type="transmembrane region" description="Helical" evidence="8">
    <location>
        <begin position="154"/>
        <end position="176"/>
    </location>
</feature>
<evidence type="ECO:0000313" key="10">
    <source>
        <dbReference type="Proteomes" id="UP000019678"/>
    </source>
</evidence>
<feature type="transmembrane region" description="Helical" evidence="8">
    <location>
        <begin position="315"/>
        <end position="333"/>
    </location>
</feature>
<comment type="caution">
    <text evidence="9">The sequence shown here is derived from an EMBL/GenBank/DDBJ whole genome shotgun (WGS) entry which is preliminary data.</text>
</comment>
<keyword evidence="4" id="KW-1003">Cell membrane</keyword>
<evidence type="ECO:0000256" key="4">
    <source>
        <dbReference type="ARBA" id="ARBA00022475"/>
    </source>
</evidence>
<dbReference type="Pfam" id="PF01032">
    <property type="entry name" value="FecCD"/>
    <property type="match status" value="1"/>
</dbReference>
<dbReference type="RefSeq" id="WP_231511064.1">
    <property type="nucleotide sequence ID" value="NZ_ASRX01000005.1"/>
</dbReference>
<dbReference type="InterPro" id="IPR037294">
    <property type="entry name" value="ABC_BtuC-like"/>
</dbReference>
<organism evidence="9 10">
    <name type="scientific">Chondromyces apiculatus DSM 436</name>
    <dbReference type="NCBI Taxonomy" id="1192034"/>
    <lineage>
        <taxon>Bacteria</taxon>
        <taxon>Pseudomonadati</taxon>
        <taxon>Myxococcota</taxon>
        <taxon>Polyangia</taxon>
        <taxon>Polyangiales</taxon>
        <taxon>Polyangiaceae</taxon>
        <taxon>Chondromyces</taxon>
    </lineage>
</organism>
<accession>A0A017TFS0</accession>
<proteinExistence type="inferred from homology"/>
<dbReference type="AlphaFoldDB" id="A0A017TFS0"/>
<gene>
    <name evidence="9" type="ORF">CAP_5888</name>
</gene>
<evidence type="ECO:0000256" key="8">
    <source>
        <dbReference type="SAM" id="Phobius"/>
    </source>
</evidence>
<feature type="transmembrane region" description="Helical" evidence="8">
    <location>
        <begin position="118"/>
        <end position="142"/>
    </location>
</feature>
<keyword evidence="10" id="KW-1185">Reference proteome</keyword>
<keyword evidence="5 8" id="KW-0812">Transmembrane</keyword>
<keyword evidence="6 8" id="KW-1133">Transmembrane helix</keyword>
<dbReference type="SUPFAM" id="SSF81345">
    <property type="entry name" value="ABC transporter involved in vitamin B12 uptake, BtuC"/>
    <property type="match status" value="1"/>
</dbReference>
<dbReference type="Proteomes" id="UP000019678">
    <property type="component" value="Unassembled WGS sequence"/>
</dbReference>
<evidence type="ECO:0000256" key="1">
    <source>
        <dbReference type="ARBA" id="ARBA00004651"/>
    </source>
</evidence>
<evidence type="ECO:0000256" key="2">
    <source>
        <dbReference type="ARBA" id="ARBA00007935"/>
    </source>
</evidence>
<dbReference type="InterPro" id="IPR000522">
    <property type="entry name" value="ABC_transptr_permease_BtuC"/>
</dbReference>
<keyword evidence="3" id="KW-0813">Transport</keyword>
<feature type="transmembrane region" description="Helical" evidence="8">
    <location>
        <begin position="63"/>
        <end position="84"/>
    </location>
</feature>